<evidence type="ECO:0000256" key="4">
    <source>
        <dbReference type="ARBA" id="ARBA00022729"/>
    </source>
</evidence>
<dbReference type="Gene3D" id="1.20.140.40">
    <property type="entry name" value="Invertase/pectin methylesterase inhibitor family protein"/>
    <property type="match status" value="1"/>
</dbReference>
<dbReference type="Pfam" id="PF04043">
    <property type="entry name" value="PMEI"/>
    <property type="match status" value="1"/>
</dbReference>
<evidence type="ECO:0000313" key="10">
    <source>
        <dbReference type="Proteomes" id="UP001642360"/>
    </source>
</evidence>
<evidence type="ECO:0000313" key="9">
    <source>
        <dbReference type="EMBL" id="CAK9171147.1"/>
    </source>
</evidence>
<feature type="signal peptide" evidence="7">
    <location>
        <begin position="1"/>
        <end position="27"/>
    </location>
</feature>
<organism evidence="9 10">
    <name type="scientific">Ilex paraguariensis</name>
    <name type="common">yerba mate</name>
    <dbReference type="NCBI Taxonomy" id="185542"/>
    <lineage>
        <taxon>Eukaryota</taxon>
        <taxon>Viridiplantae</taxon>
        <taxon>Streptophyta</taxon>
        <taxon>Embryophyta</taxon>
        <taxon>Tracheophyta</taxon>
        <taxon>Spermatophyta</taxon>
        <taxon>Magnoliopsida</taxon>
        <taxon>eudicotyledons</taxon>
        <taxon>Gunneridae</taxon>
        <taxon>Pentapetalae</taxon>
        <taxon>asterids</taxon>
        <taxon>campanulids</taxon>
        <taxon>Aquifoliales</taxon>
        <taxon>Aquifoliaceae</taxon>
        <taxon>Ilex</taxon>
    </lineage>
</organism>
<evidence type="ECO:0000256" key="7">
    <source>
        <dbReference type="SAM" id="SignalP"/>
    </source>
</evidence>
<evidence type="ECO:0000256" key="5">
    <source>
        <dbReference type="ARBA" id="ARBA00023157"/>
    </source>
</evidence>
<dbReference type="GO" id="GO:0048046">
    <property type="term" value="C:apoplast"/>
    <property type="evidence" value="ECO:0007669"/>
    <property type="project" value="UniProtKB-SubCell"/>
</dbReference>
<dbReference type="FunFam" id="1.20.140.40:FF:000006">
    <property type="entry name" value="Pectinesterase inhibitor 3"/>
    <property type="match status" value="1"/>
</dbReference>
<comment type="caution">
    <text evidence="9">The sequence shown here is derived from an EMBL/GenBank/DDBJ whole genome shotgun (WGS) entry which is preliminary data.</text>
</comment>
<keyword evidence="10" id="KW-1185">Reference proteome</keyword>
<reference evidence="9 10" key="1">
    <citation type="submission" date="2024-02" db="EMBL/GenBank/DDBJ databases">
        <authorList>
            <person name="Vignale AGUSTIN F."/>
            <person name="Sosa J E."/>
            <person name="Modenutti C."/>
        </authorList>
    </citation>
    <scope>NUCLEOTIDE SEQUENCE [LARGE SCALE GENOMIC DNA]</scope>
</reference>
<dbReference type="InterPro" id="IPR051955">
    <property type="entry name" value="PME_Inhibitor"/>
</dbReference>
<comment type="subcellular location">
    <subcellularLocation>
        <location evidence="1">Secreted</location>
        <location evidence="1">Extracellular space</location>
        <location evidence="1">Apoplast</location>
    </subcellularLocation>
</comment>
<proteinExistence type="inferred from homology"/>
<keyword evidence="2" id="KW-0052">Apoplast</keyword>
<evidence type="ECO:0000256" key="1">
    <source>
        <dbReference type="ARBA" id="ARBA00004271"/>
    </source>
</evidence>
<feature type="domain" description="Pectinesterase inhibitor" evidence="8">
    <location>
        <begin position="36"/>
        <end position="194"/>
    </location>
</feature>
<dbReference type="EMBL" id="CAUOFW020005658">
    <property type="protein sequence ID" value="CAK9171147.1"/>
    <property type="molecule type" value="Genomic_DNA"/>
</dbReference>
<dbReference type="NCBIfam" id="TIGR01614">
    <property type="entry name" value="PME_inhib"/>
    <property type="match status" value="1"/>
</dbReference>
<dbReference type="SMART" id="SM00856">
    <property type="entry name" value="PMEI"/>
    <property type="match status" value="1"/>
</dbReference>
<dbReference type="Proteomes" id="UP001642360">
    <property type="component" value="Unassembled WGS sequence"/>
</dbReference>
<feature type="chain" id="PRO_5044875754" description="Pectinesterase inhibitor domain-containing protein" evidence="7">
    <location>
        <begin position="28"/>
        <end position="201"/>
    </location>
</feature>
<comment type="similarity">
    <text evidence="6">Belongs to the PMEI family.</text>
</comment>
<dbReference type="PANTHER" id="PTHR31080:SF117">
    <property type="entry name" value="PLANT INVERTASE_PECTIN METHYLESTERASE INHIBITOR SUPERFAMILY PROTEIN"/>
    <property type="match status" value="1"/>
</dbReference>
<keyword evidence="4 7" id="KW-0732">Signal</keyword>
<accession>A0ABC8TSX9</accession>
<dbReference type="InterPro" id="IPR006501">
    <property type="entry name" value="Pectinesterase_inhib_dom"/>
</dbReference>
<evidence type="ECO:0000256" key="3">
    <source>
        <dbReference type="ARBA" id="ARBA00022525"/>
    </source>
</evidence>
<evidence type="ECO:0000256" key="6">
    <source>
        <dbReference type="ARBA" id="ARBA00038471"/>
    </source>
</evidence>
<evidence type="ECO:0000259" key="8">
    <source>
        <dbReference type="SMART" id="SM00856"/>
    </source>
</evidence>
<protein>
    <recommendedName>
        <fullName evidence="8">Pectinesterase inhibitor domain-containing protein</fullName>
    </recommendedName>
</protein>
<evidence type="ECO:0000256" key="2">
    <source>
        <dbReference type="ARBA" id="ARBA00022523"/>
    </source>
</evidence>
<dbReference type="AlphaFoldDB" id="A0ABC8TSX9"/>
<name>A0ABC8TSX9_9AQUA</name>
<sequence>MGASLCHAQTFLFILLLFSNYWCSCLATNPIATSANNKDYIKISCDTTLYPQLCFQYLSPYADKIQTSPKLLANTSLSIALSATRSTSSMIENLSNTSGLNPTEKAALLDCVEELSDSVYELQGSMKEMAKADSGGSNFKLLMSDIETWTSAALTDDDTCTDGFEGNAMNGQVKTIVLSHVGEIEQLTSIALAFINNYAAT</sequence>
<dbReference type="CDD" id="cd15798">
    <property type="entry name" value="PMEI-like_3"/>
    <property type="match status" value="1"/>
</dbReference>
<gene>
    <name evidence="9" type="ORF">ILEXP_LOCUS40685</name>
</gene>
<keyword evidence="3" id="KW-0964">Secreted</keyword>
<dbReference type="SUPFAM" id="SSF101148">
    <property type="entry name" value="Plant invertase/pectin methylesterase inhibitor"/>
    <property type="match status" value="1"/>
</dbReference>
<dbReference type="PANTHER" id="PTHR31080">
    <property type="entry name" value="PECTINESTERASE INHIBITOR-LIKE"/>
    <property type="match status" value="1"/>
</dbReference>
<keyword evidence="5" id="KW-1015">Disulfide bond</keyword>
<dbReference type="InterPro" id="IPR035513">
    <property type="entry name" value="Invertase/methylesterase_inhib"/>
</dbReference>